<evidence type="ECO:0000313" key="2">
    <source>
        <dbReference type="Proteomes" id="UP001501822"/>
    </source>
</evidence>
<proteinExistence type="predicted"/>
<name>A0ABP3FMG8_9ACTN</name>
<accession>A0ABP3FMG8</accession>
<keyword evidence="2" id="KW-1185">Reference proteome</keyword>
<protein>
    <submittedName>
        <fullName evidence="1">Uncharacterized protein</fullName>
    </submittedName>
</protein>
<comment type="caution">
    <text evidence="1">The sequence shown here is derived from an EMBL/GenBank/DDBJ whole genome shotgun (WGS) entry which is preliminary data.</text>
</comment>
<organism evidence="1 2">
    <name type="scientific">Actinoallomurus spadix</name>
    <dbReference type="NCBI Taxonomy" id="79912"/>
    <lineage>
        <taxon>Bacteria</taxon>
        <taxon>Bacillati</taxon>
        <taxon>Actinomycetota</taxon>
        <taxon>Actinomycetes</taxon>
        <taxon>Streptosporangiales</taxon>
        <taxon>Thermomonosporaceae</taxon>
        <taxon>Actinoallomurus</taxon>
    </lineage>
</organism>
<reference evidence="2" key="1">
    <citation type="journal article" date="2019" name="Int. J. Syst. Evol. Microbiol.">
        <title>The Global Catalogue of Microorganisms (GCM) 10K type strain sequencing project: providing services to taxonomists for standard genome sequencing and annotation.</title>
        <authorList>
            <consortium name="The Broad Institute Genomics Platform"/>
            <consortium name="The Broad Institute Genome Sequencing Center for Infectious Disease"/>
            <person name="Wu L."/>
            <person name="Ma J."/>
        </authorList>
    </citation>
    <scope>NUCLEOTIDE SEQUENCE [LARGE SCALE GENOMIC DNA]</scope>
    <source>
        <strain evidence="2">JCM 3146</strain>
    </source>
</reference>
<dbReference type="EMBL" id="BAAABM010000007">
    <property type="protein sequence ID" value="GAA0320271.1"/>
    <property type="molecule type" value="Genomic_DNA"/>
</dbReference>
<sequence length="91" mass="9471">MHYSCGQTRPPNLDGSAFVTATGAAVMLRGSSAGCGLTGVILGGDRLDYYCWTLGNDGYTYTFVSAFEKGAAGWALDSEIPNNGSSVHCPI</sequence>
<dbReference type="Proteomes" id="UP001501822">
    <property type="component" value="Unassembled WGS sequence"/>
</dbReference>
<gene>
    <name evidence="1" type="ORF">GCM10010151_07450</name>
</gene>
<evidence type="ECO:0000313" key="1">
    <source>
        <dbReference type="EMBL" id="GAA0320271.1"/>
    </source>
</evidence>